<name>A0A926RZX8_9BACI</name>
<dbReference type="Proteomes" id="UP000626844">
    <property type="component" value="Unassembled WGS sequence"/>
</dbReference>
<dbReference type="Gene3D" id="2.60.120.260">
    <property type="entry name" value="Galactose-binding domain-like"/>
    <property type="match status" value="1"/>
</dbReference>
<sequence length="102" mass="11554">MDYRGVNIYSTPKAESTDNSMIFDFKGSGFNLFGATPDALIDVYIDDQLMDEHFRIYSKGDRQTSYHIRGLKNTKHTDKVVVIGGTFVLDGIDVIQEETKLK</sequence>
<comment type="caution">
    <text evidence="1">The sequence shown here is derived from an EMBL/GenBank/DDBJ whole genome shotgun (WGS) entry which is preliminary data.</text>
</comment>
<proteinExistence type="predicted"/>
<protein>
    <submittedName>
        <fullName evidence="1">Uncharacterized protein</fullName>
    </submittedName>
</protein>
<accession>A0A926RZX8</accession>
<gene>
    <name evidence="1" type="ORF">IC621_21055</name>
</gene>
<dbReference type="RefSeq" id="WP_191161143.1">
    <property type="nucleotide sequence ID" value="NZ_JACXAI010000035.1"/>
</dbReference>
<dbReference type="AlphaFoldDB" id="A0A926RZX8"/>
<evidence type="ECO:0000313" key="1">
    <source>
        <dbReference type="EMBL" id="MBD1382697.1"/>
    </source>
</evidence>
<keyword evidence="2" id="KW-1185">Reference proteome</keyword>
<reference evidence="1" key="1">
    <citation type="submission" date="2020-09" db="EMBL/GenBank/DDBJ databases">
        <title>A novel bacterium of genus Bacillus, isolated from South China Sea.</title>
        <authorList>
            <person name="Huang H."/>
            <person name="Mo K."/>
            <person name="Hu Y."/>
        </authorList>
    </citation>
    <scope>NUCLEOTIDE SEQUENCE</scope>
    <source>
        <strain evidence="1">IB182487</strain>
    </source>
</reference>
<dbReference type="EMBL" id="JACXAI010000035">
    <property type="protein sequence ID" value="MBD1382697.1"/>
    <property type="molecule type" value="Genomic_DNA"/>
</dbReference>
<evidence type="ECO:0000313" key="2">
    <source>
        <dbReference type="Proteomes" id="UP000626844"/>
    </source>
</evidence>
<organism evidence="1 2">
    <name type="scientific">Metabacillus arenae</name>
    <dbReference type="NCBI Taxonomy" id="2771434"/>
    <lineage>
        <taxon>Bacteria</taxon>
        <taxon>Bacillati</taxon>
        <taxon>Bacillota</taxon>
        <taxon>Bacilli</taxon>
        <taxon>Bacillales</taxon>
        <taxon>Bacillaceae</taxon>
        <taxon>Metabacillus</taxon>
    </lineage>
</organism>